<reference evidence="3" key="1">
    <citation type="submission" date="2020-10" db="EMBL/GenBank/DDBJ databases">
        <authorList>
            <person name="Gilroy R."/>
        </authorList>
    </citation>
    <scope>NUCLEOTIDE SEQUENCE</scope>
    <source>
        <strain evidence="3">CHK195-15760</strain>
    </source>
</reference>
<gene>
    <name evidence="3" type="ORF">IAB70_01490</name>
</gene>
<evidence type="ECO:0000313" key="4">
    <source>
        <dbReference type="Proteomes" id="UP000824093"/>
    </source>
</evidence>
<dbReference type="AlphaFoldDB" id="A0A9D1S8X2"/>
<dbReference type="NCBIfam" id="TIGR00103">
    <property type="entry name" value="DNA_YbaB_EbfC"/>
    <property type="match status" value="1"/>
</dbReference>
<dbReference type="GO" id="GO:0003677">
    <property type="term" value="F:DNA binding"/>
    <property type="evidence" value="ECO:0007669"/>
    <property type="project" value="UniProtKB-UniRule"/>
</dbReference>
<dbReference type="PANTHER" id="PTHR33449">
    <property type="entry name" value="NUCLEOID-ASSOCIATED PROTEIN YBAB"/>
    <property type="match status" value="1"/>
</dbReference>
<keyword evidence="2" id="KW-0963">Cytoplasm</keyword>
<comment type="subcellular location">
    <subcellularLocation>
        <location evidence="2">Cytoplasm</location>
        <location evidence="2">Nucleoid</location>
    </subcellularLocation>
</comment>
<comment type="subunit">
    <text evidence="2">Homodimer.</text>
</comment>
<reference evidence="3" key="2">
    <citation type="journal article" date="2021" name="PeerJ">
        <title>Extensive microbial diversity within the chicken gut microbiome revealed by metagenomics and culture.</title>
        <authorList>
            <person name="Gilroy R."/>
            <person name="Ravi A."/>
            <person name="Getino M."/>
            <person name="Pursley I."/>
            <person name="Horton D.L."/>
            <person name="Alikhan N.F."/>
            <person name="Baker D."/>
            <person name="Gharbi K."/>
            <person name="Hall N."/>
            <person name="Watson M."/>
            <person name="Adriaenssens E.M."/>
            <person name="Foster-Nyarko E."/>
            <person name="Jarju S."/>
            <person name="Secka A."/>
            <person name="Antonio M."/>
            <person name="Oren A."/>
            <person name="Chaudhuri R.R."/>
            <person name="La Ragione R."/>
            <person name="Hildebrand F."/>
            <person name="Pallen M.J."/>
        </authorList>
    </citation>
    <scope>NUCLEOTIDE SEQUENCE</scope>
    <source>
        <strain evidence="3">CHK195-15760</strain>
    </source>
</reference>
<dbReference type="SUPFAM" id="SSF82607">
    <property type="entry name" value="YbaB-like"/>
    <property type="match status" value="1"/>
</dbReference>
<dbReference type="PIRSF" id="PIRSF004555">
    <property type="entry name" value="UCP004555"/>
    <property type="match status" value="1"/>
</dbReference>
<dbReference type="PANTHER" id="PTHR33449:SF1">
    <property type="entry name" value="NUCLEOID-ASSOCIATED PROTEIN YBAB"/>
    <property type="match status" value="1"/>
</dbReference>
<keyword evidence="1 2" id="KW-0238">DNA-binding</keyword>
<dbReference type="EMBL" id="DVNH01000014">
    <property type="protein sequence ID" value="HIU51291.1"/>
    <property type="molecule type" value="Genomic_DNA"/>
</dbReference>
<comment type="similarity">
    <text evidence="2">Belongs to the YbaB/EbfC family.</text>
</comment>
<dbReference type="InterPro" id="IPR004401">
    <property type="entry name" value="YbaB/EbfC"/>
</dbReference>
<dbReference type="InterPro" id="IPR036894">
    <property type="entry name" value="YbaB-like_sf"/>
</dbReference>
<organism evidence="3 4">
    <name type="scientific">Candidatus Merdicola faecigallinarum</name>
    <dbReference type="NCBI Taxonomy" id="2840862"/>
    <lineage>
        <taxon>Bacteria</taxon>
        <taxon>Bacillati</taxon>
        <taxon>Bacillota</taxon>
        <taxon>Clostridia</taxon>
        <taxon>Candidatus Merdicola</taxon>
    </lineage>
</organism>
<dbReference type="Gene3D" id="3.30.1310.10">
    <property type="entry name" value="Nucleoid-associated protein YbaB-like domain"/>
    <property type="match status" value="1"/>
</dbReference>
<evidence type="ECO:0000313" key="3">
    <source>
        <dbReference type="EMBL" id="HIU51291.1"/>
    </source>
</evidence>
<sequence>MAKRGGFPGGMGGFGGMNLNHLMKEAKKMQSDLEKTQSEIVAKEFEATAGGGAITVKVTGGKVLKEIKLNKEIVDPEDVEMLEDLIVSCVNEALRKVDSVTAEQMGKYNIPGLM</sequence>
<accession>A0A9D1S8X2</accession>
<protein>
    <recommendedName>
        <fullName evidence="2">Nucleoid-associated protein IAB70_01490</fullName>
    </recommendedName>
</protein>
<dbReference type="GO" id="GO:0005829">
    <property type="term" value="C:cytosol"/>
    <property type="evidence" value="ECO:0007669"/>
    <property type="project" value="TreeGrafter"/>
</dbReference>
<comment type="function">
    <text evidence="2">Binds to DNA and alters its conformation. May be involved in regulation of gene expression, nucleoid organization and DNA protection.</text>
</comment>
<name>A0A9D1S8X2_9FIRM</name>
<comment type="caution">
    <text evidence="3">The sequence shown here is derived from an EMBL/GenBank/DDBJ whole genome shotgun (WGS) entry which is preliminary data.</text>
</comment>
<dbReference type="GO" id="GO:0043590">
    <property type="term" value="C:bacterial nucleoid"/>
    <property type="evidence" value="ECO:0007669"/>
    <property type="project" value="UniProtKB-UniRule"/>
</dbReference>
<proteinExistence type="inferred from homology"/>
<evidence type="ECO:0000256" key="1">
    <source>
        <dbReference type="ARBA" id="ARBA00023125"/>
    </source>
</evidence>
<evidence type="ECO:0000256" key="2">
    <source>
        <dbReference type="HAMAP-Rule" id="MF_00274"/>
    </source>
</evidence>
<dbReference type="Proteomes" id="UP000824093">
    <property type="component" value="Unassembled WGS sequence"/>
</dbReference>
<dbReference type="Pfam" id="PF02575">
    <property type="entry name" value="YbaB_DNA_bd"/>
    <property type="match status" value="1"/>
</dbReference>
<dbReference type="HAMAP" id="MF_00274">
    <property type="entry name" value="DNA_YbaB_EbfC"/>
    <property type="match status" value="1"/>
</dbReference>